<dbReference type="GO" id="GO:0043571">
    <property type="term" value="P:maintenance of CRISPR repeat elements"/>
    <property type="evidence" value="ECO:0007669"/>
    <property type="project" value="InterPro"/>
</dbReference>
<dbReference type="Gene3D" id="3.30.70.2650">
    <property type="match status" value="1"/>
</dbReference>
<dbReference type="GO" id="GO:0004521">
    <property type="term" value="F:RNA endonuclease activity"/>
    <property type="evidence" value="ECO:0007669"/>
    <property type="project" value="InterPro"/>
</dbReference>
<dbReference type="AlphaFoldDB" id="A0A0G1N3A5"/>
<evidence type="ECO:0000256" key="3">
    <source>
        <dbReference type="ARBA" id="ARBA00022759"/>
    </source>
</evidence>
<dbReference type="NCBIfam" id="TIGR01573">
    <property type="entry name" value="cas2"/>
    <property type="match status" value="1"/>
</dbReference>
<keyword evidence="3" id="KW-0255">Endonuclease</keyword>
<protein>
    <submittedName>
        <fullName evidence="8">Transcriptional regulator, PaaX family</fullName>
    </submittedName>
</protein>
<keyword evidence="2" id="KW-0479">Metal-binding</keyword>
<evidence type="ECO:0000256" key="5">
    <source>
        <dbReference type="ARBA" id="ARBA00022842"/>
    </source>
</evidence>
<evidence type="ECO:0000256" key="6">
    <source>
        <dbReference type="ARBA" id="ARBA00023118"/>
    </source>
</evidence>
<keyword evidence="6" id="KW-0051">Antiviral defense</keyword>
<keyword evidence="5" id="KW-0460">Magnesium</keyword>
<name>A0A0G1N3A5_9BACT</name>
<dbReference type="PANTHER" id="PTHR30319:SF1">
    <property type="entry name" value="TRANSCRIPTIONAL REPRESSOR PAAX"/>
    <property type="match status" value="1"/>
</dbReference>
<proteinExistence type="predicted"/>
<reference evidence="8 9" key="1">
    <citation type="journal article" date="2015" name="Nature">
        <title>rRNA introns, odd ribosomes, and small enigmatic genomes across a large radiation of phyla.</title>
        <authorList>
            <person name="Brown C.T."/>
            <person name="Hug L.A."/>
            <person name="Thomas B.C."/>
            <person name="Sharon I."/>
            <person name="Castelle C.J."/>
            <person name="Singh A."/>
            <person name="Wilkins M.J."/>
            <person name="Williams K.H."/>
            <person name="Banfield J.F."/>
        </authorList>
    </citation>
    <scope>NUCLEOTIDE SEQUENCE [LARGE SCALE GENOMIC DNA]</scope>
</reference>
<dbReference type="SUPFAM" id="SSF143430">
    <property type="entry name" value="TTP0101/SSO1404-like"/>
    <property type="match status" value="1"/>
</dbReference>
<dbReference type="PANTHER" id="PTHR30319">
    <property type="entry name" value="PHENYLACETIC ACID REGULATOR-RELATED TRANSCRIPTIONAL REPRESSOR"/>
    <property type="match status" value="1"/>
</dbReference>
<dbReference type="InterPro" id="IPR048846">
    <property type="entry name" value="PaaX-like_central"/>
</dbReference>
<evidence type="ECO:0000313" key="8">
    <source>
        <dbReference type="EMBL" id="KKT78659.1"/>
    </source>
</evidence>
<gene>
    <name evidence="8" type="ORF">UW74_C0021G0011</name>
</gene>
<organism evidence="8 9">
    <name type="scientific">Candidatus Giovannonibacteria bacterium GW2011_GWC2_44_8</name>
    <dbReference type="NCBI Taxonomy" id="1618657"/>
    <lineage>
        <taxon>Bacteria</taxon>
        <taxon>Candidatus Giovannoniibacteriota</taxon>
    </lineage>
</organism>
<keyword evidence="1" id="KW-0540">Nuclease</keyword>
<dbReference type="Pfam" id="PF20803">
    <property type="entry name" value="PaaX_M"/>
    <property type="match status" value="1"/>
</dbReference>
<dbReference type="GO" id="GO:0006351">
    <property type="term" value="P:DNA-templated transcription"/>
    <property type="evidence" value="ECO:0007669"/>
    <property type="project" value="TreeGrafter"/>
</dbReference>
<evidence type="ECO:0000259" key="7">
    <source>
        <dbReference type="Pfam" id="PF20803"/>
    </source>
</evidence>
<keyword evidence="4" id="KW-0378">Hydrolase</keyword>
<evidence type="ECO:0000256" key="1">
    <source>
        <dbReference type="ARBA" id="ARBA00022722"/>
    </source>
</evidence>
<evidence type="ECO:0000313" key="9">
    <source>
        <dbReference type="Proteomes" id="UP000034889"/>
    </source>
</evidence>
<evidence type="ECO:0000256" key="4">
    <source>
        <dbReference type="ARBA" id="ARBA00022801"/>
    </source>
</evidence>
<feature type="domain" description="Transcriptional repressor PaaX-like central Cas2-like" evidence="7">
    <location>
        <begin position="96"/>
        <end position="167"/>
    </location>
</feature>
<comment type="caution">
    <text evidence="8">The sequence shown here is derived from an EMBL/GenBank/DDBJ whole genome shotgun (WGS) entry which is preliminary data.</text>
</comment>
<accession>A0A0G1N3A5</accession>
<sequence>MSKVRFVLEALGAVGFATLDSFFPRKYTRARSARILFGLDAAPRISRHDFSSVLWRLKREGLVARTTREGNAGWSITSKGEKTMKCFRPVIFVPPSDGIMRLVIFDIPEKERKKRRALRAELISFNFSQLQKSVWAGENPLPEDFLSFLDELNLKNKVHIFSVRKHGTLQK</sequence>
<dbReference type="InterPro" id="IPR021127">
    <property type="entry name" value="CRISPR_associated_Cas2"/>
</dbReference>
<evidence type="ECO:0000256" key="2">
    <source>
        <dbReference type="ARBA" id="ARBA00022723"/>
    </source>
</evidence>
<dbReference type="Proteomes" id="UP000034889">
    <property type="component" value="Unassembled WGS sequence"/>
</dbReference>
<dbReference type="EMBL" id="LCJM01000021">
    <property type="protein sequence ID" value="KKT78659.1"/>
    <property type="molecule type" value="Genomic_DNA"/>
</dbReference>